<dbReference type="InterPro" id="IPR010052">
    <property type="entry name" value="T2SS_protein-GspI"/>
</dbReference>
<dbReference type="GO" id="GO:0015628">
    <property type="term" value="P:protein secretion by the type II secretion system"/>
    <property type="evidence" value="ECO:0007669"/>
    <property type="project" value="UniProtKB-UniRule"/>
</dbReference>
<dbReference type="OrthoDB" id="6121517at2"/>
<feature type="domain" description="Type II secretion system protein GspI C-terminal" evidence="10">
    <location>
        <begin position="46"/>
        <end position="126"/>
    </location>
</feature>
<gene>
    <name evidence="11" type="primary">gspI</name>
    <name evidence="11" type="ORF">CWE06_11490</name>
</gene>
<keyword evidence="12" id="KW-1185">Reference proteome</keyword>
<evidence type="ECO:0000313" key="11">
    <source>
        <dbReference type="EMBL" id="RUO18265.1"/>
    </source>
</evidence>
<name>A0A432VQ20_9GAMM</name>
<dbReference type="SUPFAM" id="SSF54523">
    <property type="entry name" value="Pili subunits"/>
    <property type="match status" value="1"/>
</dbReference>
<dbReference type="GO" id="GO:0005886">
    <property type="term" value="C:plasma membrane"/>
    <property type="evidence" value="ECO:0007669"/>
    <property type="project" value="UniProtKB-SubCell"/>
</dbReference>
<dbReference type="PANTHER" id="PTHR38779:SF2">
    <property type="entry name" value="TYPE II SECRETION SYSTEM PROTEIN I-RELATED"/>
    <property type="match status" value="1"/>
</dbReference>
<comment type="function">
    <text evidence="9">Component of the type II secretion system required for the energy-dependent secretion of extracellular factors such as proteases and toxins from the periplasm.</text>
</comment>
<keyword evidence="3" id="KW-1003">Cell membrane</keyword>
<evidence type="ECO:0000256" key="5">
    <source>
        <dbReference type="ARBA" id="ARBA00022519"/>
    </source>
</evidence>
<dbReference type="Proteomes" id="UP000288212">
    <property type="component" value="Unassembled WGS sequence"/>
</dbReference>
<evidence type="ECO:0000259" key="10">
    <source>
        <dbReference type="Pfam" id="PF02501"/>
    </source>
</evidence>
<comment type="subcellular location">
    <subcellularLocation>
        <location evidence="1 9">Cell inner membrane</location>
        <topology evidence="1 9">Single-pass membrane protein</topology>
    </subcellularLocation>
</comment>
<protein>
    <recommendedName>
        <fullName evidence="9">Type II secretion system protein I</fullName>
        <shortName evidence="9">T2SS minor pseudopilin I</shortName>
    </recommendedName>
</protein>
<comment type="caution">
    <text evidence="11">The sequence shown here is derived from an EMBL/GenBank/DDBJ whole genome shotgun (WGS) entry which is preliminary data.</text>
</comment>
<comment type="PTM">
    <text evidence="9">Cleaved by prepilin peptidase.</text>
</comment>
<dbReference type="InterPro" id="IPR045584">
    <property type="entry name" value="Pilin-like"/>
</dbReference>
<comment type="similarity">
    <text evidence="2 9">Belongs to the GSP I family.</text>
</comment>
<dbReference type="NCBIfam" id="TIGR01707">
    <property type="entry name" value="gspI"/>
    <property type="match status" value="1"/>
</dbReference>
<evidence type="ECO:0000256" key="3">
    <source>
        <dbReference type="ARBA" id="ARBA00022475"/>
    </source>
</evidence>
<dbReference type="Gene3D" id="3.30.1300.30">
    <property type="entry name" value="GSPII I/J protein-like"/>
    <property type="match status" value="1"/>
</dbReference>
<keyword evidence="8" id="KW-0472">Membrane</keyword>
<evidence type="ECO:0000256" key="4">
    <source>
        <dbReference type="ARBA" id="ARBA00022481"/>
    </source>
</evidence>
<organism evidence="11 12">
    <name type="scientific">Aliidiomarina haloalkalitolerans</name>
    <dbReference type="NCBI Taxonomy" id="859059"/>
    <lineage>
        <taxon>Bacteria</taxon>
        <taxon>Pseudomonadati</taxon>
        <taxon>Pseudomonadota</taxon>
        <taxon>Gammaproteobacteria</taxon>
        <taxon>Alteromonadales</taxon>
        <taxon>Idiomarinaceae</taxon>
        <taxon>Aliidiomarina</taxon>
    </lineage>
</organism>
<reference evidence="11 12" key="1">
    <citation type="journal article" date="2011" name="Front. Microbiol.">
        <title>Genomic signatures of strain selection and enhancement in Bacillus atrophaeus var. globigii, a historical biowarfare simulant.</title>
        <authorList>
            <person name="Gibbons H.S."/>
            <person name="Broomall S.M."/>
            <person name="McNew L.A."/>
            <person name="Daligault H."/>
            <person name="Chapman C."/>
            <person name="Bruce D."/>
            <person name="Karavis M."/>
            <person name="Krepps M."/>
            <person name="McGregor P.A."/>
            <person name="Hong C."/>
            <person name="Park K.H."/>
            <person name="Akmal A."/>
            <person name="Feldman A."/>
            <person name="Lin J.S."/>
            <person name="Chang W.E."/>
            <person name="Higgs B.W."/>
            <person name="Demirev P."/>
            <person name="Lindquist J."/>
            <person name="Liem A."/>
            <person name="Fochler E."/>
            <person name="Read T.D."/>
            <person name="Tapia R."/>
            <person name="Johnson S."/>
            <person name="Bishop-Lilly K.A."/>
            <person name="Detter C."/>
            <person name="Han C."/>
            <person name="Sozhamannan S."/>
            <person name="Rosenzweig C.N."/>
            <person name="Skowronski E.W."/>
        </authorList>
    </citation>
    <scope>NUCLEOTIDE SEQUENCE [LARGE SCALE GENOMIC DNA]</scope>
    <source>
        <strain evidence="11 12">AK5</strain>
    </source>
</reference>
<dbReference type="PANTHER" id="PTHR38779">
    <property type="entry name" value="TYPE II SECRETION SYSTEM PROTEIN I-RELATED"/>
    <property type="match status" value="1"/>
</dbReference>
<keyword evidence="5 9" id="KW-0997">Cell inner membrane</keyword>
<evidence type="ECO:0000256" key="7">
    <source>
        <dbReference type="ARBA" id="ARBA00022989"/>
    </source>
</evidence>
<evidence type="ECO:0000256" key="1">
    <source>
        <dbReference type="ARBA" id="ARBA00004377"/>
    </source>
</evidence>
<comment type="subunit">
    <text evidence="9">Type II secretion is composed of four main components: the outer membrane complex, the inner membrane complex, the cytoplasmic secretion ATPase and the periplasm-spanning pseudopilus.</text>
</comment>
<dbReference type="InterPro" id="IPR012902">
    <property type="entry name" value="N_methyl_site"/>
</dbReference>
<proteinExistence type="inferred from homology"/>
<dbReference type="Pfam" id="PF02501">
    <property type="entry name" value="T2SSI"/>
    <property type="match status" value="1"/>
</dbReference>
<keyword evidence="4 9" id="KW-0488">Methylation</keyword>
<accession>A0A432VQ20</accession>
<evidence type="ECO:0000313" key="12">
    <source>
        <dbReference type="Proteomes" id="UP000288212"/>
    </source>
</evidence>
<dbReference type="AlphaFoldDB" id="A0A432VQ20"/>
<evidence type="ECO:0000256" key="2">
    <source>
        <dbReference type="ARBA" id="ARBA00008358"/>
    </source>
</evidence>
<evidence type="ECO:0000256" key="6">
    <source>
        <dbReference type="ARBA" id="ARBA00022692"/>
    </source>
</evidence>
<evidence type="ECO:0000256" key="8">
    <source>
        <dbReference type="ARBA" id="ARBA00023136"/>
    </source>
</evidence>
<keyword evidence="6" id="KW-0812">Transmembrane</keyword>
<dbReference type="Pfam" id="PF07963">
    <property type="entry name" value="N_methyl"/>
    <property type="match status" value="1"/>
</dbReference>
<dbReference type="EMBL" id="PIPI01000010">
    <property type="protein sequence ID" value="RUO18265.1"/>
    <property type="molecule type" value="Genomic_DNA"/>
</dbReference>
<dbReference type="GO" id="GO:0015627">
    <property type="term" value="C:type II protein secretion system complex"/>
    <property type="evidence" value="ECO:0007669"/>
    <property type="project" value="UniProtKB-UniRule"/>
</dbReference>
<sequence length="129" mass="14442">MVSARNCRRQMGFTLVETMFALTIFALAALAAAFVAGEQLRSTSTLEERYLGQLVASNRLAEVYANTVAGVWPPQNELTGTVELASRDWFWEQQVVETVTGDLREVTIRVRRTEDGPVLLELSSFMGRR</sequence>
<dbReference type="RefSeq" id="WP_126794370.1">
    <property type="nucleotide sequence ID" value="NZ_PIPI01000010.1"/>
</dbReference>
<dbReference type="NCBIfam" id="TIGR02532">
    <property type="entry name" value="IV_pilin_GFxxxE"/>
    <property type="match status" value="1"/>
</dbReference>
<evidence type="ECO:0000256" key="9">
    <source>
        <dbReference type="RuleBase" id="RU368030"/>
    </source>
</evidence>
<dbReference type="InterPro" id="IPR003413">
    <property type="entry name" value="T2SS_GspI_C"/>
</dbReference>
<keyword evidence="7" id="KW-1133">Transmembrane helix</keyword>